<protein>
    <recommendedName>
        <fullName evidence="3">Tc1-like transposase DDE domain-containing protein</fullName>
    </recommendedName>
</protein>
<evidence type="ECO:0008006" key="3">
    <source>
        <dbReference type="Google" id="ProtNLM"/>
    </source>
</evidence>
<dbReference type="STRING" id="230819.A0A5C3KBQ0"/>
<dbReference type="PANTHER" id="PTHR35871:SF1">
    <property type="entry name" value="CXC1-LIKE CYSTEINE CLUSTER ASSOCIATED WITH KDZ TRANSPOSASES DOMAIN-CONTAINING PROTEIN"/>
    <property type="match status" value="1"/>
</dbReference>
<gene>
    <name evidence="1" type="ORF">FA15DRAFT_683542</name>
</gene>
<keyword evidence="2" id="KW-1185">Reference proteome</keyword>
<dbReference type="Gene3D" id="3.30.420.10">
    <property type="entry name" value="Ribonuclease H-like superfamily/Ribonuclease H"/>
    <property type="match status" value="1"/>
</dbReference>
<evidence type="ECO:0000313" key="2">
    <source>
        <dbReference type="Proteomes" id="UP000307440"/>
    </source>
</evidence>
<organism evidence="1 2">
    <name type="scientific">Coprinopsis marcescibilis</name>
    <name type="common">Agaric fungus</name>
    <name type="synonym">Psathyrella marcescibilis</name>
    <dbReference type="NCBI Taxonomy" id="230819"/>
    <lineage>
        <taxon>Eukaryota</taxon>
        <taxon>Fungi</taxon>
        <taxon>Dikarya</taxon>
        <taxon>Basidiomycota</taxon>
        <taxon>Agaricomycotina</taxon>
        <taxon>Agaricomycetes</taxon>
        <taxon>Agaricomycetidae</taxon>
        <taxon>Agaricales</taxon>
        <taxon>Agaricineae</taxon>
        <taxon>Psathyrellaceae</taxon>
        <taxon>Coprinopsis</taxon>
    </lineage>
</organism>
<dbReference type="GO" id="GO:0003676">
    <property type="term" value="F:nucleic acid binding"/>
    <property type="evidence" value="ECO:0007669"/>
    <property type="project" value="InterPro"/>
</dbReference>
<accession>A0A5C3KBQ0</accession>
<sequence length="241" mass="27414">MSWVWSGEQPLLKKGTLEYGKNYDGYWTGALFAAQLKERIIPAFEKAHGPEYQALIMVDNSQGHSVYAEDALLTSWMNLNPGGKQAKLCNGWFMKDGTQVEQAMVFPLDHPEYPGQAKGMKQRAKLLMCCKNTKPKEGDNIGAEKGKCKPESVDFCAKQILDLQPDFKEEKSLVQEIIMEAGHLCIFLPKFHCELNFIEYFWGAVNRYLRENCNYTFTGLQENMPKALASVPVTTIQKWEN</sequence>
<dbReference type="EMBL" id="ML210518">
    <property type="protein sequence ID" value="TFK17381.1"/>
    <property type="molecule type" value="Genomic_DNA"/>
</dbReference>
<name>A0A5C3KBQ0_COPMA</name>
<dbReference type="PANTHER" id="PTHR35871">
    <property type="entry name" value="EXPRESSED PROTEIN"/>
    <property type="match status" value="1"/>
</dbReference>
<dbReference type="AlphaFoldDB" id="A0A5C3KBQ0"/>
<proteinExistence type="predicted"/>
<dbReference type="InterPro" id="IPR036397">
    <property type="entry name" value="RNaseH_sf"/>
</dbReference>
<reference evidence="1 2" key="1">
    <citation type="journal article" date="2019" name="Nat. Ecol. Evol.">
        <title>Megaphylogeny resolves global patterns of mushroom evolution.</title>
        <authorList>
            <person name="Varga T."/>
            <person name="Krizsan K."/>
            <person name="Foldi C."/>
            <person name="Dima B."/>
            <person name="Sanchez-Garcia M."/>
            <person name="Sanchez-Ramirez S."/>
            <person name="Szollosi G.J."/>
            <person name="Szarkandi J.G."/>
            <person name="Papp V."/>
            <person name="Albert L."/>
            <person name="Andreopoulos W."/>
            <person name="Angelini C."/>
            <person name="Antonin V."/>
            <person name="Barry K.W."/>
            <person name="Bougher N.L."/>
            <person name="Buchanan P."/>
            <person name="Buyck B."/>
            <person name="Bense V."/>
            <person name="Catcheside P."/>
            <person name="Chovatia M."/>
            <person name="Cooper J."/>
            <person name="Damon W."/>
            <person name="Desjardin D."/>
            <person name="Finy P."/>
            <person name="Geml J."/>
            <person name="Haridas S."/>
            <person name="Hughes K."/>
            <person name="Justo A."/>
            <person name="Karasinski D."/>
            <person name="Kautmanova I."/>
            <person name="Kiss B."/>
            <person name="Kocsube S."/>
            <person name="Kotiranta H."/>
            <person name="LaButti K.M."/>
            <person name="Lechner B.E."/>
            <person name="Liimatainen K."/>
            <person name="Lipzen A."/>
            <person name="Lukacs Z."/>
            <person name="Mihaltcheva S."/>
            <person name="Morgado L.N."/>
            <person name="Niskanen T."/>
            <person name="Noordeloos M.E."/>
            <person name="Ohm R.A."/>
            <person name="Ortiz-Santana B."/>
            <person name="Ovrebo C."/>
            <person name="Racz N."/>
            <person name="Riley R."/>
            <person name="Savchenko A."/>
            <person name="Shiryaev A."/>
            <person name="Soop K."/>
            <person name="Spirin V."/>
            <person name="Szebenyi C."/>
            <person name="Tomsovsky M."/>
            <person name="Tulloss R.E."/>
            <person name="Uehling J."/>
            <person name="Grigoriev I.V."/>
            <person name="Vagvolgyi C."/>
            <person name="Papp T."/>
            <person name="Martin F.M."/>
            <person name="Miettinen O."/>
            <person name="Hibbett D.S."/>
            <person name="Nagy L.G."/>
        </authorList>
    </citation>
    <scope>NUCLEOTIDE SEQUENCE [LARGE SCALE GENOMIC DNA]</scope>
    <source>
        <strain evidence="1 2">CBS 121175</strain>
    </source>
</reference>
<dbReference type="OrthoDB" id="3218065at2759"/>
<dbReference type="Proteomes" id="UP000307440">
    <property type="component" value="Unassembled WGS sequence"/>
</dbReference>
<evidence type="ECO:0000313" key="1">
    <source>
        <dbReference type="EMBL" id="TFK17381.1"/>
    </source>
</evidence>